<feature type="region of interest" description="Disordered" evidence="1">
    <location>
        <begin position="29"/>
        <end position="62"/>
    </location>
</feature>
<dbReference type="KEGG" id="mgg:MPLG2_2412"/>
<accession>A0A2N9JIT6</accession>
<evidence type="ECO:0000256" key="1">
    <source>
        <dbReference type="SAM" id="MobiDB-lite"/>
    </source>
</evidence>
<organism evidence="2 3">
    <name type="scientific">Micropruina glycogenica</name>
    <dbReference type="NCBI Taxonomy" id="75385"/>
    <lineage>
        <taxon>Bacteria</taxon>
        <taxon>Bacillati</taxon>
        <taxon>Actinomycetota</taxon>
        <taxon>Actinomycetes</taxon>
        <taxon>Propionibacteriales</taxon>
        <taxon>Nocardioidaceae</taxon>
        <taxon>Micropruina</taxon>
    </lineage>
</organism>
<evidence type="ECO:0000313" key="2">
    <source>
        <dbReference type="EMBL" id="SPD87441.1"/>
    </source>
</evidence>
<protein>
    <submittedName>
        <fullName evidence="2">Uncharacterized protein</fullName>
    </submittedName>
</protein>
<sequence>MGVPMASRGRQPRRCSPVSTCGVLTAGHGRAARGRVHDRRAGRQGGVLPPVSTPRRARRRGSFGSSAGVQLFVGFELQRDLVPTAHRDWYVLYVTALAMRHLPRCSCWTRWSYRHALAAGLTVTGYPLAGNWRRAACSSDISVGSSASFEA</sequence>
<reference evidence="2 3" key="1">
    <citation type="submission" date="2018-02" db="EMBL/GenBank/DDBJ databases">
        <authorList>
            <person name="Cohen D.B."/>
            <person name="Kent A.D."/>
        </authorList>
    </citation>
    <scope>NUCLEOTIDE SEQUENCE [LARGE SCALE GENOMIC DNA]</scope>
    <source>
        <strain evidence="2">1</strain>
    </source>
</reference>
<feature type="compositionally biased region" description="Basic residues" evidence="1">
    <location>
        <begin position="30"/>
        <end position="42"/>
    </location>
</feature>
<name>A0A2N9JIT6_9ACTN</name>
<proteinExistence type="predicted"/>
<evidence type="ECO:0000313" key="3">
    <source>
        <dbReference type="Proteomes" id="UP000238164"/>
    </source>
</evidence>
<dbReference type="Proteomes" id="UP000238164">
    <property type="component" value="Chromosome 1"/>
</dbReference>
<dbReference type="EMBL" id="LT985188">
    <property type="protein sequence ID" value="SPD87441.1"/>
    <property type="molecule type" value="Genomic_DNA"/>
</dbReference>
<dbReference type="AlphaFoldDB" id="A0A2N9JIT6"/>
<gene>
    <name evidence="2" type="ORF">MPLG2_2412</name>
</gene>
<keyword evidence="3" id="KW-1185">Reference proteome</keyword>